<dbReference type="InterPro" id="IPR038607">
    <property type="entry name" value="PhoD-like_sf"/>
</dbReference>
<proteinExistence type="predicted"/>
<dbReference type="Proteomes" id="UP000321363">
    <property type="component" value="Unassembled WGS sequence"/>
</dbReference>
<accession>A0A5C6VZP2</accession>
<dbReference type="AlphaFoldDB" id="A0A5C6VZP2"/>
<gene>
    <name evidence="1" type="ORF">FS935_16630</name>
</gene>
<dbReference type="PANTHER" id="PTHR37031">
    <property type="entry name" value="METALLOPHOSPHATASE BINDING DOMAIN PROTEIN"/>
    <property type="match status" value="1"/>
</dbReference>
<keyword evidence="2" id="KW-1185">Reference proteome</keyword>
<comment type="caution">
    <text evidence="1">The sequence shown here is derived from an EMBL/GenBank/DDBJ whole genome shotgun (WGS) entry which is preliminary data.</text>
</comment>
<dbReference type="Gene3D" id="3.60.21.70">
    <property type="entry name" value="PhoD-like phosphatase"/>
    <property type="match status" value="1"/>
</dbReference>
<protein>
    <recommendedName>
        <fullName evidence="3">PhoD-like phosphatase metallophosphatase domain-containing protein</fullName>
    </recommendedName>
</protein>
<reference evidence="1 2" key="1">
    <citation type="journal article" date="2005" name="Int. J. Syst. Evol. Microbiol.">
        <title>Bacillus litoralis sp. nov., isolated from a tidal flat of the Yellow Sea in Korea.</title>
        <authorList>
            <person name="Yoon J.H."/>
            <person name="Oh T.K."/>
        </authorList>
    </citation>
    <scope>NUCLEOTIDE SEQUENCE [LARGE SCALE GENOMIC DNA]</scope>
    <source>
        <strain evidence="1 2">SW-211</strain>
    </source>
</reference>
<dbReference type="EMBL" id="VOQF01000009">
    <property type="protein sequence ID" value="TXC89506.1"/>
    <property type="molecule type" value="Genomic_DNA"/>
</dbReference>
<dbReference type="OrthoDB" id="9795624at2"/>
<evidence type="ECO:0008006" key="3">
    <source>
        <dbReference type="Google" id="ProtNLM"/>
    </source>
</evidence>
<sequence>MDFPTILAGPILRRVEPSHIYIWLATSEEFSISAKLFIIQTNDESKEYDDLHVRVNQKTVKAGDHLFINLIKITPFYGEFPVDQLLGYNITFKNSEKAIDLHDLELLNQENPGSIVYRDFQYPTFFIQSEINPNILYGSCRKLHGKGPDRLAEADHILAKTSNDLSQRPSALFMLGDQIYADDVADPIFPFIYNISRRLIGAQHENLVAVEPKLKEQKRKKRLTKVRGRQDIMNNLCQFTSSNAHNHLITLGEYAVMYLLSWSPELWNLAHGEKAVKSYNDVYERNQIHFTSQKSSDDEHNEEYIENKKRYAEQLNDLQAFEKSISRVRRVLANTPTYMMFDDHDLTDDWNLSSQWKEDVYVSPLGKHTIANGLSAYWLFQGWGNQPAIYDEAFIQTHTAYFKNYRVGATSYVNWVSQLFSFQSWHFVAPTTPASLFLDTRTLREYDASLEQVKLLSFVNEVSKPPILIGEKGWSLVDSLLSEAQWETGEPLIIASATPLYGVQLIERFLQKNIYPFRALGVPVHYKLDFEAWRYNMKGFSSFLQQLKKWKPSDTIILSGDVHYAFTAKANVVINNHDLSIYQLTSSPMNNDSFGGVFGSLLNLIVWINTLQGKDRKVSNHNLDSNSLQNTHLSWTEDISYQSIEDGSILVTNNNLGILNFSGNKIQSKLLLDSVAKPFGEQPLNEDI</sequence>
<dbReference type="PANTHER" id="PTHR37031:SF2">
    <property type="entry name" value="PHOD-LIKE PHOSPHATASE METALLOPHOSPHATASE DOMAIN-CONTAINING PROTEIN"/>
    <property type="match status" value="1"/>
</dbReference>
<organism evidence="1 2">
    <name type="scientific">Metabacillus litoralis</name>
    <dbReference type="NCBI Taxonomy" id="152268"/>
    <lineage>
        <taxon>Bacteria</taxon>
        <taxon>Bacillati</taxon>
        <taxon>Bacillota</taxon>
        <taxon>Bacilli</taxon>
        <taxon>Bacillales</taxon>
        <taxon>Bacillaceae</taxon>
        <taxon>Metabacillus</taxon>
    </lineage>
</organism>
<dbReference type="RefSeq" id="WP_146949771.1">
    <property type="nucleotide sequence ID" value="NZ_VOQF01000009.1"/>
</dbReference>
<evidence type="ECO:0000313" key="2">
    <source>
        <dbReference type="Proteomes" id="UP000321363"/>
    </source>
</evidence>
<evidence type="ECO:0000313" key="1">
    <source>
        <dbReference type="EMBL" id="TXC89506.1"/>
    </source>
</evidence>
<name>A0A5C6VZP2_9BACI</name>
<dbReference type="SUPFAM" id="SSF56300">
    <property type="entry name" value="Metallo-dependent phosphatases"/>
    <property type="match status" value="1"/>
</dbReference>
<dbReference type="InterPro" id="IPR029052">
    <property type="entry name" value="Metallo-depent_PP-like"/>
</dbReference>